<gene>
    <name evidence="5" type="primary">rpmI</name>
    <name evidence="7" type="ORF">B9O19_00348</name>
</gene>
<dbReference type="HAMAP" id="MF_00514">
    <property type="entry name" value="Ribosomal_bL35"/>
    <property type="match status" value="1"/>
</dbReference>
<sequence length="65" mass="7456">MPKIKTHRGAAKRFGITKNGKVKRGKAYRSHILNKKTTKRKRKLRKMGYLSKANAATIKGMIPYK</sequence>
<dbReference type="GO" id="GO:0022625">
    <property type="term" value="C:cytosolic large ribosomal subunit"/>
    <property type="evidence" value="ECO:0007669"/>
    <property type="project" value="TreeGrafter"/>
</dbReference>
<evidence type="ECO:0000256" key="5">
    <source>
        <dbReference type="HAMAP-Rule" id="MF_00514"/>
    </source>
</evidence>
<dbReference type="SUPFAM" id="SSF143034">
    <property type="entry name" value="L35p-like"/>
    <property type="match status" value="1"/>
</dbReference>
<dbReference type="FunFam" id="4.10.410.60:FF:000001">
    <property type="entry name" value="50S ribosomal protein L35"/>
    <property type="match status" value="1"/>
</dbReference>
<evidence type="ECO:0000313" key="8">
    <source>
        <dbReference type="Proteomes" id="UP000235589"/>
    </source>
</evidence>
<dbReference type="PANTHER" id="PTHR33343">
    <property type="entry name" value="54S RIBOSOMAL PROTEIN BL35M"/>
    <property type="match status" value="1"/>
</dbReference>
<dbReference type="RefSeq" id="WP_102364827.1">
    <property type="nucleotide sequence ID" value="NZ_CP020991.1"/>
</dbReference>
<comment type="similarity">
    <text evidence="1 5 6">Belongs to the bacterial ribosomal protein bL35 family.</text>
</comment>
<evidence type="ECO:0000313" key="7">
    <source>
        <dbReference type="EMBL" id="AUO18532.1"/>
    </source>
</evidence>
<dbReference type="KEGG" id="mpec:B9O19_00348"/>
<keyword evidence="2 5" id="KW-0689">Ribosomal protein</keyword>
<evidence type="ECO:0000256" key="4">
    <source>
        <dbReference type="ARBA" id="ARBA00071664"/>
    </source>
</evidence>
<reference evidence="7 8" key="1">
    <citation type="submission" date="2017-04" db="EMBL/GenBank/DDBJ databases">
        <title>Monoglobus pectinilyticus 14 draft genome.</title>
        <authorList>
            <person name="Kim C."/>
            <person name="Rosendale D.I."/>
            <person name="Kelly W.J."/>
            <person name="Tannock G.W."/>
            <person name="Patchett M.L."/>
            <person name="Jordens J.Z."/>
        </authorList>
    </citation>
    <scope>NUCLEOTIDE SEQUENCE [LARGE SCALE GENOMIC DNA]</scope>
    <source>
        <strain evidence="7 8">14</strain>
    </source>
</reference>
<dbReference type="NCBIfam" id="TIGR00001">
    <property type="entry name" value="rpmI_bact"/>
    <property type="match status" value="1"/>
</dbReference>
<dbReference type="GeneID" id="98061777"/>
<keyword evidence="3 5" id="KW-0687">Ribonucleoprotein</keyword>
<dbReference type="EMBL" id="CP020991">
    <property type="protein sequence ID" value="AUO18532.1"/>
    <property type="molecule type" value="Genomic_DNA"/>
</dbReference>
<dbReference type="AlphaFoldDB" id="A0A2K9NZR5"/>
<evidence type="ECO:0000256" key="2">
    <source>
        <dbReference type="ARBA" id="ARBA00022980"/>
    </source>
</evidence>
<evidence type="ECO:0000256" key="1">
    <source>
        <dbReference type="ARBA" id="ARBA00006598"/>
    </source>
</evidence>
<keyword evidence="8" id="KW-1185">Reference proteome</keyword>
<dbReference type="InterPro" id="IPR018265">
    <property type="entry name" value="Ribosomal_bL35_CS"/>
</dbReference>
<dbReference type="Gene3D" id="4.10.410.60">
    <property type="match status" value="1"/>
</dbReference>
<dbReference type="OrthoDB" id="47476at2"/>
<accession>A0A2K9NZR5</accession>
<dbReference type="PROSITE" id="PS00936">
    <property type="entry name" value="RIBOSOMAL_L35"/>
    <property type="match status" value="1"/>
</dbReference>
<dbReference type="InterPro" id="IPR037229">
    <property type="entry name" value="Ribosomal_bL35_sf"/>
</dbReference>
<evidence type="ECO:0000256" key="6">
    <source>
        <dbReference type="RuleBase" id="RU000568"/>
    </source>
</evidence>
<organism evidence="7 8">
    <name type="scientific">Monoglobus pectinilyticus</name>
    <dbReference type="NCBI Taxonomy" id="1981510"/>
    <lineage>
        <taxon>Bacteria</taxon>
        <taxon>Bacillati</taxon>
        <taxon>Bacillota</taxon>
        <taxon>Clostridia</taxon>
        <taxon>Monoglobales</taxon>
        <taxon>Monoglobaceae</taxon>
        <taxon>Monoglobus</taxon>
    </lineage>
</organism>
<proteinExistence type="inferred from homology"/>
<dbReference type="InterPro" id="IPR021137">
    <property type="entry name" value="Ribosomal_bL35-like"/>
</dbReference>
<dbReference type="PRINTS" id="PR00064">
    <property type="entry name" value="RIBOSOMALL35"/>
</dbReference>
<protein>
    <recommendedName>
        <fullName evidence="4 5">Large ribosomal subunit protein bL35</fullName>
    </recommendedName>
</protein>
<dbReference type="PANTHER" id="PTHR33343:SF1">
    <property type="entry name" value="LARGE RIBOSOMAL SUBUNIT PROTEIN BL35M"/>
    <property type="match status" value="1"/>
</dbReference>
<dbReference type="Pfam" id="PF01632">
    <property type="entry name" value="Ribosomal_L35p"/>
    <property type="match status" value="1"/>
</dbReference>
<evidence type="ECO:0000256" key="3">
    <source>
        <dbReference type="ARBA" id="ARBA00023274"/>
    </source>
</evidence>
<dbReference type="InterPro" id="IPR001706">
    <property type="entry name" value="Ribosomal_bL35"/>
</dbReference>
<dbReference type="GO" id="GO:0003735">
    <property type="term" value="F:structural constituent of ribosome"/>
    <property type="evidence" value="ECO:0007669"/>
    <property type="project" value="InterPro"/>
</dbReference>
<dbReference type="GO" id="GO:0006412">
    <property type="term" value="P:translation"/>
    <property type="evidence" value="ECO:0007669"/>
    <property type="project" value="UniProtKB-UniRule"/>
</dbReference>
<dbReference type="Proteomes" id="UP000235589">
    <property type="component" value="Chromosome"/>
</dbReference>
<name>A0A2K9NZR5_9FIRM</name>